<accession>A0A7S3EWY5</accession>
<dbReference type="AlphaFoldDB" id="A0A7S3EWY5"/>
<proteinExistence type="predicted"/>
<feature type="region of interest" description="Disordered" evidence="1">
    <location>
        <begin position="98"/>
        <end position="123"/>
    </location>
</feature>
<evidence type="ECO:0000313" key="2">
    <source>
        <dbReference type="EMBL" id="CAE0110513.1"/>
    </source>
</evidence>
<name>A0A7S3EWY5_9EUKA</name>
<protein>
    <submittedName>
        <fullName evidence="2">Uncharacterized protein</fullName>
    </submittedName>
</protein>
<dbReference type="EMBL" id="HBHX01020041">
    <property type="protein sequence ID" value="CAE0110513.1"/>
    <property type="molecule type" value="Transcribed_RNA"/>
</dbReference>
<evidence type="ECO:0000256" key="1">
    <source>
        <dbReference type="SAM" id="MobiDB-lite"/>
    </source>
</evidence>
<sequence>MLPSDDAMAHTVSQDLGSFTLMYECEYEAVLDKSHRMLVKTSLPKSVADKYELGSQGGTSEENAFYEEIADLIQDAVETAGHFDEWYDSSDLDEVERKHEFKFAPESESEPKRQRGSGSQDKV</sequence>
<reference evidence="2" key="1">
    <citation type="submission" date="2021-01" db="EMBL/GenBank/DDBJ databases">
        <authorList>
            <person name="Corre E."/>
            <person name="Pelletier E."/>
            <person name="Niang G."/>
            <person name="Scheremetjew M."/>
            <person name="Finn R."/>
            <person name="Kale V."/>
            <person name="Holt S."/>
            <person name="Cochrane G."/>
            <person name="Meng A."/>
            <person name="Brown T."/>
            <person name="Cohen L."/>
        </authorList>
    </citation>
    <scope>NUCLEOTIDE SEQUENCE</scope>
    <source>
        <strain evidence="2">CCMP281</strain>
    </source>
</reference>
<organism evidence="2">
    <name type="scientific">Haptolina ericina</name>
    <dbReference type="NCBI Taxonomy" id="156174"/>
    <lineage>
        <taxon>Eukaryota</taxon>
        <taxon>Haptista</taxon>
        <taxon>Haptophyta</taxon>
        <taxon>Prymnesiophyceae</taxon>
        <taxon>Prymnesiales</taxon>
        <taxon>Prymnesiaceae</taxon>
        <taxon>Haptolina</taxon>
    </lineage>
</organism>
<gene>
    <name evidence="2" type="ORF">HERI1096_LOCUS11173</name>
</gene>
<feature type="compositionally biased region" description="Basic and acidic residues" evidence="1">
    <location>
        <begin position="98"/>
        <end position="113"/>
    </location>
</feature>